<dbReference type="EMBL" id="CP000806">
    <property type="protein sequence ID" value="ACB51621.1"/>
    <property type="molecule type" value="Genomic_DNA"/>
</dbReference>
<feature type="transmembrane region" description="Helical" evidence="1">
    <location>
        <begin position="12"/>
        <end position="31"/>
    </location>
</feature>
<keyword evidence="1" id="KW-0812">Transmembrane</keyword>
<organism evidence="2 3">
    <name type="scientific">Crocosphaera subtropica (strain ATCC 51142 / BH68)</name>
    <name type="common">Cyanothece sp. (strain ATCC 51142)</name>
    <dbReference type="NCBI Taxonomy" id="43989"/>
    <lineage>
        <taxon>Bacteria</taxon>
        <taxon>Bacillati</taxon>
        <taxon>Cyanobacteriota</taxon>
        <taxon>Cyanophyceae</taxon>
        <taxon>Oscillatoriophycideae</taxon>
        <taxon>Chroococcales</taxon>
        <taxon>Aphanothecaceae</taxon>
        <taxon>Crocosphaera</taxon>
        <taxon>Crocosphaera subtropica</taxon>
    </lineage>
</organism>
<evidence type="ECO:0000313" key="2">
    <source>
        <dbReference type="EMBL" id="ACB51621.1"/>
    </source>
</evidence>
<evidence type="ECO:0000256" key="1">
    <source>
        <dbReference type="SAM" id="Phobius"/>
    </source>
</evidence>
<protein>
    <submittedName>
        <fullName evidence="2">Uncharacterized protein</fullName>
    </submittedName>
</protein>
<dbReference type="STRING" id="43989.cce_2271"/>
<keyword evidence="1" id="KW-1133">Transmembrane helix</keyword>
<dbReference type="AlphaFoldDB" id="B1WPQ1"/>
<sequence length="69" mass="7867">MTIINMNEKVGFLIKIIISSFLLSLAIKYLTPYLSLDPSNRNALIIVLMLPLIIMLFLSKKLWNNLSNS</sequence>
<reference evidence="2 3" key="1">
    <citation type="journal article" date="2008" name="Proc. Natl. Acad. Sci. U.S.A.">
        <title>The genome of Cyanothece 51142, a unicellular diazotrophic cyanobacterium important in the marine nitrogen cycle.</title>
        <authorList>
            <person name="Welsh E.A."/>
            <person name="Liberton M."/>
            <person name="Stoeckel J."/>
            <person name="Loh T."/>
            <person name="Elvitigala T."/>
            <person name="Wang C."/>
            <person name="Wollam A."/>
            <person name="Fulton R.S."/>
            <person name="Clifton S.W."/>
            <person name="Jacobs J.M."/>
            <person name="Aurora R."/>
            <person name="Ghosh B.K."/>
            <person name="Sherman L.A."/>
            <person name="Smith R.D."/>
            <person name="Wilson R.K."/>
            <person name="Pakrasi H.B."/>
        </authorList>
    </citation>
    <scope>NUCLEOTIDE SEQUENCE [LARGE SCALE GENOMIC DNA]</scope>
    <source>
        <strain evidence="3">ATCC 51142 / BH68</strain>
    </source>
</reference>
<dbReference type="KEGG" id="cyt:cce_2271"/>
<accession>B1WPQ1</accession>
<proteinExistence type="predicted"/>
<name>B1WPQ1_CROS5</name>
<keyword evidence="3" id="KW-1185">Reference proteome</keyword>
<gene>
    <name evidence="2" type="ordered locus">cce_2271</name>
</gene>
<dbReference type="HOGENOM" id="CLU_199034_0_0_3"/>
<dbReference type="Proteomes" id="UP000001203">
    <property type="component" value="Chromosome circular"/>
</dbReference>
<evidence type="ECO:0000313" key="3">
    <source>
        <dbReference type="Proteomes" id="UP000001203"/>
    </source>
</evidence>
<feature type="transmembrane region" description="Helical" evidence="1">
    <location>
        <begin position="43"/>
        <end position="63"/>
    </location>
</feature>
<keyword evidence="1" id="KW-0472">Membrane</keyword>